<gene>
    <name evidence="2" type="ORF">ABL78_4071</name>
</gene>
<protein>
    <recommendedName>
        <fullName evidence="4">LisH domain-containing protein</fullName>
    </recommendedName>
</protein>
<keyword evidence="3" id="KW-1185">Reference proteome</keyword>
<evidence type="ECO:0000256" key="1">
    <source>
        <dbReference type="SAM" id="MobiDB-lite"/>
    </source>
</evidence>
<evidence type="ECO:0000313" key="3">
    <source>
        <dbReference type="Proteomes" id="UP000038009"/>
    </source>
</evidence>
<sequence>MDDFDVDGAQHLDNGNESNAALLQLQDAFVSALTSSGALGKIRAELRATALSLLRGDDELQRAAVGDVLKCASLPVASKISLLLFYDFLQHHHLRQTTGVLEVEGSVHLLLGEQDALLGDLRALPGDGPLLERLVESFNKGHTRASSENDKSAGGAVSGAPQQSSEQNIPASAPASNSLSASFMKTTASPAFLPESEDVLREYYMYEPSLAFSDVDGVLDSEQQCDELEDV</sequence>
<dbReference type="EMBL" id="LJSK01000112">
    <property type="protein sequence ID" value="KPI86881.1"/>
    <property type="molecule type" value="Genomic_DNA"/>
</dbReference>
<feature type="region of interest" description="Disordered" evidence="1">
    <location>
        <begin position="141"/>
        <end position="176"/>
    </location>
</feature>
<accession>A0A0N1HX52</accession>
<dbReference type="OMA" id="TIDGNVH"/>
<evidence type="ECO:0000313" key="2">
    <source>
        <dbReference type="EMBL" id="KPI86881.1"/>
    </source>
</evidence>
<organism evidence="2 3">
    <name type="scientific">Leptomonas seymouri</name>
    <dbReference type="NCBI Taxonomy" id="5684"/>
    <lineage>
        <taxon>Eukaryota</taxon>
        <taxon>Discoba</taxon>
        <taxon>Euglenozoa</taxon>
        <taxon>Kinetoplastea</taxon>
        <taxon>Metakinetoplastina</taxon>
        <taxon>Trypanosomatida</taxon>
        <taxon>Trypanosomatidae</taxon>
        <taxon>Leishmaniinae</taxon>
        <taxon>Leptomonas</taxon>
    </lineage>
</organism>
<evidence type="ECO:0008006" key="4">
    <source>
        <dbReference type="Google" id="ProtNLM"/>
    </source>
</evidence>
<dbReference type="VEuPathDB" id="TriTrypDB:Lsey_0112_0250"/>
<reference evidence="2 3" key="1">
    <citation type="journal article" date="2015" name="PLoS Pathog.">
        <title>Leptomonas seymouri: Adaptations to the Dixenous Life Cycle Analyzed by Genome Sequencing, Transcriptome Profiling and Co-infection with Leishmania donovani.</title>
        <authorList>
            <person name="Kraeva N."/>
            <person name="Butenko A."/>
            <person name="Hlavacova J."/>
            <person name="Kostygov A."/>
            <person name="Myskova J."/>
            <person name="Grybchuk D."/>
            <person name="Lestinova T."/>
            <person name="Votypka J."/>
            <person name="Volf P."/>
            <person name="Opperdoes F."/>
            <person name="Flegontov P."/>
            <person name="Lukes J."/>
            <person name="Yurchenko V."/>
        </authorList>
    </citation>
    <scope>NUCLEOTIDE SEQUENCE [LARGE SCALE GENOMIC DNA]</scope>
    <source>
        <strain evidence="2 3">ATCC 30220</strain>
    </source>
</reference>
<feature type="compositionally biased region" description="Polar residues" evidence="1">
    <location>
        <begin position="160"/>
        <end position="169"/>
    </location>
</feature>
<dbReference type="OrthoDB" id="2160638at2759"/>
<dbReference type="AlphaFoldDB" id="A0A0N1HX52"/>
<name>A0A0N1HX52_LEPSE</name>
<comment type="caution">
    <text evidence="2">The sequence shown here is derived from an EMBL/GenBank/DDBJ whole genome shotgun (WGS) entry which is preliminary data.</text>
</comment>
<proteinExistence type="predicted"/>
<dbReference type="Proteomes" id="UP000038009">
    <property type="component" value="Unassembled WGS sequence"/>
</dbReference>